<name>A0A0U2J6F9_9BACL</name>
<proteinExistence type="predicted"/>
<dbReference type="AlphaFoldDB" id="A0A0U2J6F9"/>
<gene>
    <name evidence="1" type="ORF">AUC31_01055</name>
</gene>
<sequence length="62" mass="7536">MMQKCEAKIQIWKDFQFYYHTGKIIELDLHNSIIVYNDSLSEQNWVLMKLYQSVRLIRLSVL</sequence>
<evidence type="ECO:0000313" key="1">
    <source>
        <dbReference type="EMBL" id="ALS73922.1"/>
    </source>
</evidence>
<dbReference type="EMBL" id="CP013659">
    <property type="protein sequence ID" value="ALS73922.1"/>
    <property type="molecule type" value="Genomic_DNA"/>
</dbReference>
<dbReference type="STRING" id="200991.AUC31_01055"/>
<keyword evidence="2" id="KW-1185">Reference proteome</keyword>
<protein>
    <submittedName>
        <fullName evidence="1">Uncharacterized protein</fullName>
    </submittedName>
</protein>
<dbReference type="KEGG" id="prt:AUC31_01055"/>
<accession>A0A0U2J6F9</accession>
<reference evidence="1" key="1">
    <citation type="submission" date="2016-01" db="EMBL/GenBank/DDBJ databases">
        <title>Complete genome of Planococcus rifietoensis type strain M8.</title>
        <authorList>
            <person name="See-Too W.S."/>
        </authorList>
    </citation>
    <scope>NUCLEOTIDE SEQUENCE [LARGE SCALE GENOMIC DNA]</scope>
    <source>
        <strain evidence="1">M8</strain>
    </source>
</reference>
<evidence type="ECO:0000313" key="2">
    <source>
        <dbReference type="Proteomes" id="UP000067683"/>
    </source>
</evidence>
<dbReference type="Proteomes" id="UP000067683">
    <property type="component" value="Chromosome"/>
</dbReference>
<organism evidence="1 2">
    <name type="scientific">Planococcus rifietoensis</name>
    <dbReference type="NCBI Taxonomy" id="200991"/>
    <lineage>
        <taxon>Bacteria</taxon>
        <taxon>Bacillati</taxon>
        <taxon>Bacillota</taxon>
        <taxon>Bacilli</taxon>
        <taxon>Bacillales</taxon>
        <taxon>Caryophanaceae</taxon>
        <taxon>Planococcus</taxon>
    </lineage>
</organism>